<keyword evidence="2 4" id="KW-0547">Nucleotide-binding</keyword>
<evidence type="ECO:0000256" key="6">
    <source>
        <dbReference type="SAM" id="MobiDB-lite"/>
    </source>
</evidence>
<dbReference type="Pfam" id="PF00025">
    <property type="entry name" value="Arf"/>
    <property type="match status" value="1"/>
</dbReference>
<dbReference type="InterPro" id="IPR027417">
    <property type="entry name" value="P-loop_NTPase"/>
</dbReference>
<dbReference type="InterPro" id="IPR005225">
    <property type="entry name" value="Small_GTP-bd"/>
</dbReference>
<dbReference type="SMART" id="SM00178">
    <property type="entry name" value="SAR"/>
    <property type="match status" value="1"/>
</dbReference>
<feature type="compositionally biased region" description="Polar residues" evidence="6">
    <location>
        <begin position="228"/>
        <end position="251"/>
    </location>
</feature>
<dbReference type="InterPro" id="IPR029006">
    <property type="entry name" value="ADF-H/Gelsolin-like_dom_sf"/>
</dbReference>
<evidence type="ECO:0000259" key="8">
    <source>
        <dbReference type="Pfam" id="PF25480"/>
    </source>
</evidence>
<accession>A0A3M9Y9R5</accession>
<feature type="compositionally biased region" description="Polar residues" evidence="6">
    <location>
        <begin position="453"/>
        <end position="462"/>
    </location>
</feature>
<organism evidence="9 10">
    <name type="scientific">Verticillium nonalfalfae</name>
    <dbReference type="NCBI Taxonomy" id="1051616"/>
    <lineage>
        <taxon>Eukaryota</taxon>
        <taxon>Fungi</taxon>
        <taxon>Dikarya</taxon>
        <taxon>Ascomycota</taxon>
        <taxon>Pezizomycotina</taxon>
        <taxon>Sordariomycetes</taxon>
        <taxon>Hypocreomycetidae</taxon>
        <taxon>Glomerellales</taxon>
        <taxon>Plectosphaerellaceae</taxon>
        <taxon>Verticillium</taxon>
    </lineage>
</organism>
<dbReference type="STRING" id="1051616.A0A3M9Y9R5"/>
<feature type="binding site" evidence="4">
    <location>
        <begin position="21"/>
        <end position="28"/>
    </location>
    <ligand>
        <name>GTP</name>
        <dbReference type="ChEBI" id="CHEBI:37565"/>
    </ligand>
</feature>
<dbReference type="InterPro" id="IPR006689">
    <property type="entry name" value="Small_GTPase_ARF/SAR"/>
</dbReference>
<feature type="compositionally biased region" description="Polar residues" evidence="6">
    <location>
        <begin position="866"/>
        <end position="889"/>
    </location>
</feature>
<evidence type="ECO:0000313" key="9">
    <source>
        <dbReference type="EMBL" id="RNJ57219.1"/>
    </source>
</evidence>
<feature type="binding site" evidence="4">
    <location>
        <begin position="123"/>
        <end position="126"/>
    </location>
    <ligand>
        <name>GTP</name>
        <dbReference type="ChEBI" id="CHEBI:37565"/>
    </ligand>
</feature>
<evidence type="ECO:0000256" key="1">
    <source>
        <dbReference type="ARBA" id="ARBA00010290"/>
    </source>
</evidence>
<dbReference type="RefSeq" id="XP_028495377.1">
    <property type="nucleotide sequence ID" value="XM_028640390.1"/>
</dbReference>
<feature type="binding site" evidence="5">
    <location>
        <position position="45"/>
    </location>
    <ligand>
        <name>Mg(2+)</name>
        <dbReference type="ChEBI" id="CHEBI:18420"/>
    </ligand>
</feature>
<evidence type="ECO:0000256" key="4">
    <source>
        <dbReference type="PIRSR" id="PIRSR606689-1"/>
    </source>
</evidence>
<feature type="compositionally biased region" description="Basic and acidic residues" evidence="6">
    <location>
        <begin position="815"/>
        <end position="844"/>
    </location>
</feature>
<dbReference type="InterPro" id="IPR025118">
    <property type="entry name" value="DUF4045"/>
</dbReference>
<feature type="domain" description="DUF7904" evidence="8">
    <location>
        <begin position="1315"/>
        <end position="1414"/>
    </location>
</feature>
<dbReference type="GeneID" id="39609942"/>
<proteinExistence type="inferred from homology"/>
<comment type="similarity">
    <text evidence="1">Belongs to the small GTPase superfamily. Arf family.</text>
</comment>
<feature type="compositionally biased region" description="Polar residues" evidence="6">
    <location>
        <begin position="314"/>
        <end position="339"/>
    </location>
</feature>
<dbReference type="InterPro" id="IPR007122">
    <property type="entry name" value="Villin/Gelsolin"/>
</dbReference>
<dbReference type="Gene3D" id="3.40.20.10">
    <property type="entry name" value="Severin"/>
    <property type="match status" value="3"/>
</dbReference>
<feature type="compositionally biased region" description="Basic and acidic residues" evidence="6">
    <location>
        <begin position="1228"/>
        <end position="1239"/>
    </location>
</feature>
<dbReference type="GO" id="GO:0051015">
    <property type="term" value="F:actin filament binding"/>
    <property type="evidence" value="ECO:0007669"/>
    <property type="project" value="InterPro"/>
</dbReference>
<dbReference type="PROSITE" id="PS51417">
    <property type="entry name" value="ARF"/>
    <property type="match status" value="1"/>
</dbReference>
<feature type="compositionally biased region" description="Polar residues" evidence="6">
    <location>
        <begin position="763"/>
        <end position="773"/>
    </location>
</feature>
<dbReference type="SUPFAM" id="SSF55753">
    <property type="entry name" value="Actin depolymerizing proteins"/>
    <property type="match status" value="3"/>
</dbReference>
<dbReference type="PRINTS" id="PR00328">
    <property type="entry name" value="SAR1GTPBP"/>
</dbReference>
<feature type="binding site" evidence="5">
    <location>
        <position position="28"/>
    </location>
    <ligand>
        <name>Mg(2+)</name>
        <dbReference type="ChEBI" id="CHEBI:18420"/>
    </ligand>
</feature>
<dbReference type="GO" id="GO:0005525">
    <property type="term" value="F:GTP binding"/>
    <property type="evidence" value="ECO:0007669"/>
    <property type="project" value="UniProtKB-KW"/>
</dbReference>
<dbReference type="EMBL" id="RBVV01000043">
    <property type="protein sequence ID" value="RNJ57219.1"/>
    <property type="molecule type" value="Genomic_DNA"/>
</dbReference>
<gene>
    <name evidence="9" type="ORF">D7B24_006253</name>
</gene>
<protein>
    <recommendedName>
        <fullName evidence="11">DUF4045 domain-containing protein</fullName>
    </recommendedName>
</protein>
<dbReference type="GO" id="GO:0046872">
    <property type="term" value="F:metal ion binding"/>
    <property type="evidence" value="ECO:0007669"/>
    <property type="project" value="UniProtKB-KW"/>
</dbReference>
<dbReference type="Proteomes" id="UP000267145">
    <property type="component" value="Unassembled WGS sequence"/>
</dbReference>
<dbReference type="SUPFAM" id="SSF52540">
    <property type="entry name" value="P-loop containing nucleoside triphosphate hydrolases"/>
    <property type="match status" value="1"/>
</dbReference>
<dbReference type="Gene3D" id="3.40.50.300">
    <property type="entry name" value="P-loop containing nucleotide triphosphate hydrolases"/>
    <property type="match status" value="1"/>
</dbReference>
<dbReference type="Pfam" id="PF13254">
    <property type="entry name" value="DUF4045"/>
    <property type="match status" value="1"/>
</dbReference>
<dbReference type="InterPro" id="IPR057226">
    <property type="entry name" value="DUF7904"/>
</dbReference>
<feature type="compositionally biased region" description="Polar residues" evidence="6">
    <location>
        <begin position="728"/>
        <end position="740"/>
    </location>
</feature>
<dbReference type="Pfam" id="PF25480">
    <property type="entry name" value="DUF7904"/>
    <property type="match status" value="1"/>
</dbReference>
<feature type="binding site" evidence="4">
    <location>
        <position position="67"/>
    </location>
    <ligand>
        <name>GTP</name>
        <dbReference type="ChEBI" id="CHEBI:37565"/>
    </ligand>
</feature>
<name>A0A3M9Y9R5_9PEZI</name>
<feature type="compositionally biased region" description="Basic and acidic residues" evidence="6">
    <location>
        <begin position="160"/>
        <end position="193"/>
    </location>
</feature>
<evidence type="ECO:0000259" key="7">
    <source>
        <dbReference type="Pfam" id="PF13254"/>
    </source>
</evidence>
<feature type="compositionally biased region" description="Polar residues" evidence="6">
    <location>
        <begin position="529"/>
        <end position="540"/>
    </location>
</feature>
<feature type="region of interest" description="Disordered" evidence="6">
    <location>
        <begin position="800"/>
        <end position="1270"/>
    </location>
</feature>
<feature type="compositionally biased region" description="Basic and acidic residues" evidence="6">
    <location>
        <begin position="1143"/>
        <end position="1155"/>
    </location>
</feature>
<evidence type="ECO:0000256" key="5">
    <source>
        <dbReference type="PIRSR" id="PIRSR606689-2"/>
    </source>
</evidence>
<dbReference type="GO" id="GO:0003924">
    <property type="term" value="F:GTPase activity"/>
    <property type="evidence" value="ECO:0007669"/>
    <property type="project" value="InterPro"/>
</dbReference>
<evidence type="ECO:0000313" key="10">
    <source>
        <dbReference type="Proteomes" id="UP000267145"/>
    </source>
</evidence>
<keyword evidence="10" id="KW-1185">Reference proteome</keyword>
<dbReference type="PANTHER" id="PTHR45697">
    <property type="entry name" value="ADP-RIBOSYLATION FACTOR-LIKE PROTEIN 2-RELATED"/>
    <property type="match status" value="1"/>
</dbReference>
<dbReference type="NCBIfam" id="TIGR00231">
    <property type="entry name" value="small_GTP"/>
    <property type="match status" value="1"/>
</dbReference>
<feature type="compositionally biased region" description="Low complexity" evidence="6">
    <location>
        <begin position="1054"/>
        <end position="1074"/>
    </location>
</feature>
<feature type="compositionally biased region" description="Low complexity" evidence="6">
    <location>
        <begin position="270"/>
        <end position="288"/>
    </location>
</feature>
<feature type="domain" description="DUF4045" evidence="7">
    <location>
        <begin position="146"/>
        <end position="833"/>
    </location>
</feature>
<dbReference type="FunFam" id="3.40.50.300:FF:001166">
    <property type="entry name" value="ADP-ribosylation factor D"/>
    <property type="match status" value="1"/>
</dbReference>
<keyword evidence="5" id="KW-0479">Metal-binding</keyword>
<evidence type="ECO:0008006" key="11">
    <source>
        <dbReference type="Google" id="ProtNLM"/>
    </source>
</evidence>
<keyword evidence="5" id="KW-0460">Magnesium</keyword>
<feature type="region of interest" description="Disordered" evidence="6">
    <location>
        <begin position="160"/>
        <end position="773"/>
    </location>
</feature>
<dbReference type="SMART" id="SM00262">
    <property type="entry name" value="GEL"/>
    <property type="match status" value="2"/>
</dbReference>
<dbReference type="InterPro" id="IPR044612">
    <property type="entry name" value="ARL2/3"/>
</dbReference>
<comment type="caution">
    <text evidence="9">The sequence shown here is derived from an EMBL/GenBank/DDBJ whole genome shotgun (WGS) entry which is preliminary data.</text>
</comment>
<feature type="compositionally biased region" description="Basic residues" evidence="6">
    <location>
        <begin position="993"/>
        <end position="1004"/>
    </location>
</feature>
<keyword evidence="3 4" id="KW-0342">GTP-binding</keyword>
<sequence>MLSILRKARLKDKEMRILMLGLDNAGKTTIVKKIMGEDVNTVSPTLGFIIKTIDYDGYKLNIWDVGGQKTLRSYWRNYFEKTDALIWVVDATDRLRIEDCREELHGLLQEERLSGASLLVFANKTDVSGCMDEQEILEGLPSVAMDDVSKFLQDVKEMNARRTEEDDARQRELDEKIQQEKRERQARRAERARSISPQKSSPANTPPPSSHRNSTTSRLADGPRLTPATETTGSPQSRAAVTSAELETSTAPDAAAQENASPAEINEQNSGMNSPSSPSGVGGPRPLSWQRRPNSQAGEKPKTRPLSMFAAQNAARTSSTAPSEQAPASATEQTFTKDQIAQALGSKDPTWFRQTADRGLGSAAYRKNQVEDQETLDMSSLRAQLPGMERKTSAGESQAPPPQPRFHDTLADEHATASPLRLSSAQRLDPPAEVSPEEELAPGRRASAMVTGSGRSSPTRPASPTKGMGGFVQSAMMKRSDSVKRWSVTSPPGLARVDTVASHRTGERSAHSRSRSRPTSMFRERSNTTHETSPTRSPSRSEALESEANQSETPKVKTVEPSPIVPPIDTDVKEQEEVTPPSSPSKTMDPRRWSPTKASWLETALNKPESPKPKPSPAAANQPAWMVELNKAKAQKSGNPNAEAGRSGSISSKHAVNIGGLMRSTPMGSAVKPSTTGLGGIYSPPTPTARSGFAAVGAGSLRGNLHKPNLSSDKTEPETSPVEGEVPTRSSVISPSSVTGKSRPATPPKKDFRANLKPRQASGDASAQVESNNELKNVFGNLRRTKTQNYVAPDELKGNILRGKAALNATGGPKPSERKDEFKDAILKKKEDFKRAQDEGKGVEHGSAPPIEEPIPEGIARRRALSRSTPGKADTTSGYGIESSLNKSANEPRPLSSLSKRDSAESMSTTKTAAEPVMPELHKETSAPARLQNRPSAGGLAGRFNQNLAGLLARGPPPMAANSSKNADDSDSGTPSAPIAEPSAPGPQLTHMTKGRARGPKRKAPTSAQPPAAAKTVEPASKESIPFKPAVTPKKTAPAVEATQSPRSPPMPSSPSSSLPQTIQAQVAAKAAIKNKPSPAQPPQKQTPTEDPLVADMSQKSPSPPVTKAKPVATTPFASLRRTPSPTKQMEEEPVAAPASSPRKLDMKRMSRFFDDPNAPKPATESSKHEVARPESISRQLPKLESPSRELPNPSTPPRDLPKPLSIGQTSRPQSPRELPRPQSINRELPKPESPRDLPRPLSINKPESPLKGQFRKESQPGTPLRSPVKQANEVTTMLDEFFGTSRPQREYRIDTADILMNRPQVPRVRTAGAQLFQLFGDGKKMPVPMHNERVLFEQEMYICPHEFTDSAGKKAFEVYFWAGDEVPASTLEDAQLFASREARALGGKLVKLQQGKETAEFLQALGGIVITRRGSSNKFDMLAPSILCGRRHLGQVAFDEVDFAPANLCAGFAYLITQQGKCYLWKGKGSNVDELSCARLIGMDLTLTGELIEVDDGGEPATFWDVFGGSGSGAKPHSADHWRLKPNYEKYCGRLFCSDAASRQQIFEICPFSQADLTPSSVYILDAFFEMYIIVGRAAQAEYLSFRNALDFAQEYAILASGMEDRPFVPISTVVLEGIPRDLKRVFRKWTDEGSPTVMPQAGLKRGRSLRIVPLTQALQALSE</sequence>
<evidence type="ECO:0000256" key="3">
    <source>
        <dbReference type="ARBA" id="ARBA00023134"/>
    </source>
</evidence>
<reference evidence="9 10" key="1">
    <citation type="submission" date="2018-10" db="EMBL/GenBank/DDBJ databases">
        <title>Genome sequence of Verticillium nonalfalfae VnAa140.</title>
        <authorList>
            <person name="Stajich J.E."/>
            <person name="Kasson M.T."/>
        </authorList>
    </citation>
    <scope>NUCLEOTIDE SEQUENCE [LARGE SCALE GENOMIC DNA]</scope>
    <source>
        <strain evidence="9 10">VnAa140</strain>
    </source>
</reference>
<evidence type="ECO:0000256" key="2">
    <source>
        <dbReference type="ARBA" id="ARBA00022741"/>
    </source>
</evidence>
<dbReference type="SMART" id="SM00177">
    <property type="entry name" value="ARF"/>
    <property type="match status" value="1"/>
</dbReference>
<feature type="compositionally biased region" description="Basic and acidic residues" evidence="6">
    <location>
        <begin position="405"/>
        <end position="415"/>
    </location>
</feature>